<evidence type="ECO:0000256" key="1">
    <source>
        <dbReference type="ARBA" id="ARBA00004141"/>
    </source>
</evidence>
<comment type="subcellular location">
    <subcellularLocation>
        <location evidence="1">Membrane</location>
        <topology evidence="1">Multi-pass membrane protein</topology>
    </subcellularLocation>
</comment>
<feature type="transmembrane region" description="Helical" evidence="6">
    <location>
        <begin position="70"/>
        <end position="90"/>
    </location>
</feature>
<accession>A0A972FR80</accession>
<sequence>MRKGLFLLGAVSGFLAVAFGAFGAHALKSLVSVELIATFSLGVEYHFYHTFALISVALAGHWLGSRLLDWAAYAFLAGIGLFSGSLYAYVLTGAKWLVFITPIGGVCFLLGWLLLAVALWRQRTQGLNA</sequence>
<comment type="caution">
    <text evidence="7">The sequence shown here is derived from an EMBL/GenBank/DDBJ whole genome shotgun (WGS) entry which is preliminary data.</text>
</comment>
<feature type="transmembrane region" description="Helical" evidence="6">
    <location>
        <begin position="96"/>
        <end position="120"/>
    </location>
</feature>
<evidence type="ECO:0000256" key="6">
    <source>
        <dbReference type="SAM" id="Phobius"/>
    </source>
</evidence>
<keyword evidence="3 6" id="KW-0812">Transmembrane</keyword>
<evidence type="ECO:0000313" key="8">
    <source>
        <dbReference type="Proteomes" id="UP000737113"/>
    </source>
</evidence>
<protein>
    <submittedName>
        <fullName evidence="7">DUF423 domain-containing protein</fullName>
    </submittedName>
</protein>
<dbReference type="Pfam" id="PF04241">
    <property type="entry name" value="DUF423"/>
    <property type="match status" value="1"/>
</dbReference>
<dbReference type="Proteomes" id="UP000737113">
    <property type="component" value="Unassembled WGS sequence"/>
</dbReference>
<dbReference type="GO" id="GO:0005886">
    <property type="term" value="C:plasma membrane"/>
    <property type="evidence" value="ECO:0007669"/>
    <property type="project" value="TreeGrafter"/>
</dbReference>
<dbReference type="PANTHER" id="PTHR43461">
    <property type="entry name" value="TRANSMEMBRANE PROTEIN 256"/>
    <property type="match status" value="1"/>
</dbReference>
<dbReference type="EMBL" id="JAAXYH010000002">
    <property type="protein sequence ID" value="NMH64645.1"/>
    <property type="molecule type" value="Genomic_DNA"/>
</dbReference>
<evidence type="ECO:0000256" key="3">
    <source>
        <dbReference type="ARBA" id="ARBA00022692"/>
    </source>
</evidence>
<name>A0A972FR80_9GAMM</name>
<dbReference type="InterPro" id="IPR006696">
    <property type="entry name" value="DUF423"/>
</dbReference>
<gene>
    <name evidence="7" type="ORF">HC757_05620</name>
</gene>
<reference evidence="7" key="1">
    <citation type="submission" date="2020-04" db="EMBL/GenBank/DDBJ databases">
        <title>Description of Shewanella salipaludis sp. nov., isolated from a salt marsh.</title>
        <authorList>
            <person name="Park S."/>
            <person name="Yoon J.-H."/>
        </authorList>
    </citation>
    <scope>NUCLEOTIDE SEQUENCE</scope>
    <source>
        <strain evidence="7">SHSM-M6</strain>
    </source>
</reference>
<comment type="similarity">
    <text evidence="2">Belongs to the UPF0382 family.</text>
</comment>
<evidence type="ECO:0000256" key="4">
    <source>
        <dbReference type="ARBA" id="ARBA00022989"/>
    </source>
</evidence>
<dbReference type="PANTHER" id="PTHR43461:SF1">
    <property type="entry name" value="TRANSMEMBRANE PROTEIN 256"/>
    <property type="match status" value="1"/>
</dbReference>
<keyword evidence="4 6" id="KW-1133">Transmembrane helix</keyword>
<proteinExistence type="inferred from homology"/>
<feature type="transmembrane region" description="Helical" evidence="6">
    <location>
        <begin position="47"/>
        <end position="63"/>
    </location>
</feature>
<evidence type="ECO:0000313" key="7">
    <source>
        <dbReference type="EMBL" id="NMH64645.1"/>
    </source>
</evidence>
<evidence type="ECO:0000256" key="5">
    <source>
        <dbReference type="ARBA" id="ARBA00023136"/>
    </source>
</evidence>
<evidence type="ECO:0000256" key="2">
    <source>
        <dbReference type="ARBA" id="ARBA00009694"/>
    </source>
</evidence>
<dbReference type="AlphaFoldDB" id="A0A972FR80"/>
<dbReference type="RefSeq" id="WP_169563306.1">
    <property type="nucleotide sequence ID" value="NZ_JAAXYH010000002.1"/>
</dbReference>
<keyword evidence="8" id="KW-1185">Reference proteome</keyword>
<keyword evidence="5 6" id="KW-0472">Membrane</keyword>
<organism evidence="7 8">
    <name type="scientific">Shewanella salipaludis</name>
    <dbReference type="NCBI Taxonomy" id="2723052"/>
    <lineage>
        <taxon>Bacteria</taxon>
        <taxon>Pseudomonadati</taxon>
        <taxon>Pseudomonadota</taxon>
        <taxon>Gammaproteobacteria</taxon>
        <taxon>Alteromonadales</taxon>
        <taxon>Shewanellaceae</taxon>
        <taxon>Shewanella</taxon>
    </lineage>
</organism>